<dbReference type="Pfam" id="PF07310">
    <property type="entry name" value="PAS_5"/>
    <property type="match status" value="1"/>
</dbReference>
<comment type="caution">
    <text evidence="1">The sequence shown here is derived from an EMBL/GenBank/DDBJ whole genome shotgun (WGS) entry which is preliminary data.</text>
</comment>
<dbReference type="EMBL" id="RBIG01000002">
    <property type="protein sequence ID" value="RKQ70507.1"/>
    <property type="molecule type" value="Genomic_DNA"/>
</dbReference>
<evidence type="ECO:0000313" key="2">
    <source>
        <dbReference type="Proteomes" id="UP000277424"/>
    </source>
</evidence>
<reference evidence="1 2" key="1">
    <citation type="submission" date="2018-10" db="EMBL/GenBank/DDBJ databases">
        <title>Comparative analysis of microorganisms from saline springs in Andes Mountain Range, Colombia.</title>
        <authorList>
            <person name="Rubin E."/>
        </authorList>
    </citation>
    <scope>NUCLEOTIDE SEQUENCE [LARGE SCALE GENOMIC DNA]</scope>
    <source>
        <strain evidence="1 2">USBA 36</strain>
    </source>
</reference>
<organism evidence="1 2">
    <name type="scientific">Oceanibaculum indicum</name>
    <dbReference type="NCBI Taxonomy" id="526216"/>
    <lineage>
        <taxon>Bacteria</taxon>
        <taxon>Pseudomonadati</taxon>
        <taxon>Pseudomonadota</taxon>
        <taxon>Alphaproteobacteria</taxon>
        <taxon>Rhodospirillales</taxon>
        <taxon>Oceanibaculaceae</taxon>
        <taxon>Oceanibaculum</taxon>
    </lineage>
</organism>
<protein>
    <submittedName>
        <fullName evidence="1">PAS domain-containing protein</fullName>
    </submittedName>
</protein>
<dbReference type="AlphaFoldDB" id="A0A420WHR4"/>
<name>A0A420WHR4_9PROT</name>
<dbReference type="InterPro" id="IPR009922">
    <property type="entry name" value="DUF1457"/>
</dbReference>
<dbReference type="RefSeq" id="WP_121220317.1">
    <property type="nucleotide sequence ID" value="NZ_RBIG01000002.1"/>
</dbReference>
<dbReference type="OrthoDB" id="7353449at2"/>
<sequence length="154" mass="17176">MPAGTDDIDVPHAKLRALHDFWRQRAGERPLPSRLDFLPEEFAPWMGHIAIADVKHPSLEMTFGLFGAAFVYVNNMDLTGRPVAELPALVSAMILADYRGCVESRQPLYTCRQSVNRDWTHIHRIVLPCSSNGEQVDKLIVGLYTEGGKSPFSG</sequence>
<accession>A0A420WHR4</accession>
<evidence type="ECO:0000313" key="1">
    <source>
        <dbReference type="EMBL" id="RKQ70507.1"/>
    </source>
</evidence>
<gene>
    <name evidence="1" type="ORF">BCL74_2455</name>
</gene>
<dbReference type="Proteomes" id="UP000277424">
    <property type="component" value="Unassembled WGS sequence"/>
</dbReference>
<proteinExistence type="predicted"/>